<accession>A0A543JJP1</accession>
<dbReference type="OrthoDB" id="3699236at2"/>
<dbReference type="Proteomes" id="UP000316628">
    <property type="component" value="Unassembled WGS sequence"/>
</dbReference>
<dbReference type="AlphaFoldDB" id="A0A543JJP1"/>
<sequence>MDAIVAGISGMGTAVADFGAAVGAGFVVSAKGGAALIEAIDRIQAQSERAIQTADRLAQEPPLGTTPAARVYKPFLATIASDPDQGFVPALRRFTTDLALLRDQVVQAMDLYRTTDQGAEHGVTDAGGPILSA</sequence>
<evidence type="ECO:0000313" key="1">
    <source>
        <dbReference type="EMBL" id="TQM82994.1"/>
    </source>
</evidence>
<reference evidence="1 2" key="1">
    <citation type="submission" date="2019-06" db="EMBL/GenBank/DDBJ databases">
        <title>Sequencing the genomes of 1000 actinobacteria strains.</title>
        <authorList>
            <person name="Klenk H.-P."/>
        </authorList>
    </citation>
    <scope>NUCLEOTIDE SEQUENCE [LARGE SCALE GENOMIC DNA]</scope>
    <source>
        <strain evidence="1 2">DSM 45456</strain>
    </source>
</reference>
<comment type="caution">
    <text evidence="1">The sequence shown here is derived from an EMBL/GenBank/DDBJ whole genome shotgun (WGS) entry which is preliminary data.</text>
</comment>
<proteinExistence type="predicted"/>
<dbReference type="EMBL" id="VFPP01000001">
    <property type="protein sequence ID" value="TQM82994.1"/>
    <property type="molecule type" value="Genomic_DNA"/>
</dbReference>
<keyword evidence="2" id="KW-1185">Reference proteome</keyword>
<organism evidence="1 2">
    <name type="scientific">Saccharothrix saharensis</name>
    <dbReference type="NCBI Taxonomy" id="571190"/>
    <lineage>
        <taxon>Bacteria</taxon>
        <taxon>Bacillati</taxon>
        <taxon>Actinomycetota</taxon>
        <taxon>Actinomycetes</taxon>
        <taxon>Pseudonocardiales</taxon>
        <taxon>Pseudonocardiaceae</taxon>
        <taxon>Saccharothrix</taxon>
    </lineage>
</organism>
<gene>
    <name evidence="1" type="ORF">FHX81_5407</name>
</gene>
<evidence type="ECO:0000313" key="2">
    <source>
        <dbReference type="Proteomes" id="UP000316628"/>
    </source>
</evidence>
<name>A0A543JJP1_9PSEU</name>
<evidence type="ECO:0008006" key="3">
    <source>
        <dbReference type="Google" id="ProtNLM"/>
    </source>
</evidence>
<dbReference type="RefSeq" id="WP_141980796.1">
    <property type="nucleotide sequence ID" value="NZ_VFPP01000001.1"/>
</dbReference>
<protein>
    <recommendedName>
        <fullName evidence="3">Excreted virulence factor EspC (Type VII ESX diderm)</fullName>
    </recommendedName>
</protein>